<dbReference type="NCBIfam" id="TIGR01796">
    <property type="entry name" value="CM_mono_aroH"/>
    <property type="match status" value="1"/>
</dbReference>
<keyword evidence="2 3" id="KW-0057">Aromatic amino acid biosynthesis</keyword>
<dbReference type="Pfam" id="PF07736">
    <property type="entry name" value="CM_1"/>
    <property type="match status" value="1"/>
</dbReference>
<dbReference type="PROSITE" id="PS51167">
    <property type="entry name" value="CHORISMATE_MUT_1"/>
    <property type="match status" value="1"/>
</dbReference>
<gene>
    <name evidence="4" type="ORF">DNHGIG_37260</name>
</gene>
<keyword evidence="5" id="KW-1185">Reference proteome</keyword>
<feature type="binding site" evidence="2">
    <location>
        <position position="90"/>
    </location>
    <ligand>
        <name>prephenate</name>
        <dbReference type="ChEBI" id="CHEBI:29934"/>
    </ligand>
</feature>
<dbReference type="Gene3D" id="3.30.1330.40">
    <property type="entry name" value="RutC-like"/>
    <property type="match status" value="1"/>
</dbReference>
<feature type="binding site" evidence="2">
    <location>
        <position position="108"/>
    </location>
    <ligand>
        <name>prephenate</name>
        <dbReference type="ChEBI" id="CHEBI:29934"/>
    </ligand>
</feature>
<keyword evidence="3" id="KW-0413">Isomerase</keyword>
<dbReference type="AlphaFoldDB" id="A0AAV4LLX1"/>
<evidence type="ECO:0000256" key="2">
    <source>
        <dbReference type="PIRSR" id="PIRSR005965-1"/>
    </source>
</evidence>
<name>A0AAV4LLX1_9BACL</name>
<dbReference type="PIRSF" id="PIRSF005965">
    <property type="entry name" value="Chor_mut_AroH"/>
    <property type="match status" value="1"/>
</dbReference>
<proteinExistence type="predicted"/>
<dbReference type="EMBL" id="BOQE01000001">
    <property type="protein sequence ID" value="GIM48177.1"/>
    <property type="molecule type" value="Genomic_DNA"/>
</dbReference>
<comment type="catalytic activity">
    <reaction evidence="3">
        <text>chorismate = prephenate</text>
        <dbReference type="Rhea" id="RHEA:13897"/>
        <dbReference type="ChEBI" id="CHEBI:29748"/>
        <dbReference type="ChEBI" id="CHEBI:29934"/>
        <dbReference type="EC" id="5.4.99.5"/>
    </reaction>
</comment>
<protein>
    <recommendedName>
        <fullName evidence="1 3">chorismate mutase</fullName>
        <ecNumber evidence="1 3">5.4.99.5</ecNumber>
    </recommendedName>
</protein>
<dbReference type="Proteomes" id="UP001057291">
    <property type="component" value="Unassembled WGS sequence"/>
</dbReference>
<dbReference type="EC" id="5.4.99.5" evidence="1 3"/>
<dbReference type="InterPro" id="IPR035959">
    <property type="entry name" value="RutC-like_sf"/>
</dbReference>
<dbReference type="GO" id="GO:0008652">
    <property type="term" value="P:amino acid biosynthetic process"/>
    <property type="evidence" value="ECO:0007669"/>
    <property type="project" value="UniProtKB-UniRule"/>
</dbReference>
<evidence type="ECO:0000313" key="4">
    <source>
        <dbReference type="EMBL" id="GIM48177.1"/>
    </source>
</evidence>
<evidence type="ECO:0000256" key="3">
    <source>
        <dbReference type="PROSITE-ProRule" id="PRU00514"/>
    </source>
</evidence>
<sequence length="123" mass="13430">MMVRGVRGATTVEANTSEAIISATEELVSRMIEANHLVPDDVASVMVTVTSDLNADFPARVIRGRAGWELVPVMCALEMPVPGSLPRCIRVLMHVNTVKSQSEIHHVYLRGATVLRPDLVNKI</sequence>
<accession>A0AAV4LLX1</accession>
<dbReference type="GO" id="GO:0009073">
    <property type="term" value="P:aromatic amino acid family biosynthetic process"/>
    <property type="evidence" value="ECO:0007669"/>
    <property type="project" value="UniProtKB-UniRule"/>
</dbReference>
<comment type="caution">
    <text evidence="4">The sequence shown here is derived from an EMBL/GenBank/DDBJ whole genome shotgun (WGS) entry which is preliminary data.</text>
</comment>
<reference evidence="4" key="1">
    <citation type="journal article" date="2023" name="Int. J. Syst. Evol. Microbiol.">
        <title>Collibacillus ludicampi gen. nov., sp. nov., a new soil bacterium of the family Alicyclobacillaceae.</title>
        <authorList>
            <person name="Jojima T."/>
            <person name="Ioku Y."/>
            <person name="Fukuta Y."/>
            <person name="Shirasaka N."/>
            <person name="Matsumura Y."/>
            <person name="Mori M."/>
        </authorList>
    </citation>
    <scope>NUCLEOTIDE SEQUENCE</scope>
    <source>
        <strain evidence="4">TP075</strain>
    </source>
</reference>
<dbReference type="CDD" id="cd02185">
    <property type="entry name" value="AroH"/>
    <property type="match status" value="1"/>
</dbReference>
<evidence type="ECO:0000313" key="5">
    <source>
        <dbReference type="Proteomes" id="UP001057291"/>
    </source>
</evidence>
<dbReference type="GO" id="GO:0004106">
    <property type="term" value="F:chorismate mutase activity"/>
    <property type="evidence" value="ECO:0007669"/>
    <property type="project" value="UniProtKB-UniRule"/>
</dbReference>
<dbReference type="RefSeq" id="WP_282201077.1">
    <property type="nucleotide sequence ID" value="NZ_BOQE01000001.1"/>
</dbReference>
<dbReference type="SUPFAM" id="SSF55298">
    <property type="entry name" value="YjgF-like"/>
    <property type="match status" value="1"/>
</dbReference>
<keyword evidence="2 3" id="KW-0028">Amino-acid biosynthesis</keyword>
<organism evidence="4 5">
    <name type="scientific">Collibacillus ludicampi</name>
    <dbReference type="NCBI Taxonomy" id="2771369"/>
    <lineage>
        <taxon>Bacteria</taxon>
        <taxon>Bacillati</taxon>
        <taxon>Bacillota</taxon>
        <taxon>Bacilli</taxon>
        <taxon>Bacillales</taxon>
        <taxon>Alicyclobacillaceae</taxon>
        <taxon>Collibacillus</taxon>
    </lineage>
</organism>
<feature type="binding site" evidence="2">
    <location>
        <position position="7"/>
    </location>
    <ligand>
        <name>prephenate</name>
        <dbReference type="ChEBI" id="CHEBI:29934"/>
    </ligand>
</feature>
<evidence type="ECO:0000256" key="1">
    <source>
        <dbReference type="NCBIfam" id="TIGR01796"/>
    </source>
</evidence>
<dbReference type="PANTHER" id="PTHR21164:SF0">
    <property type="entry name" value="CHORISMATE MUTASE AROH"/>
    <property type="match status" value="1"/>
</dbReference>
<dbReference type="PANTHER" id="PTHR21164">
    <property type="entry name" value="CHORISMATE MUTASE"/>
    <property type="match status" value="1"/>
</dbReference>
<dbReference type="InterPro" id="IPR008243">
    <property type="entry name" value="Chorismate_mutase_AroH"/>
</dbReference>
<dbReference type="GO" id="GO:0046417">
    <property type="term" value="P:chorismate metabolic process"/>
    <property type="evidence" value="ECO:0007669"/>
    <property type="project" value="TreeGrafter"/>
</dbReference>